<gene>
    <name evidence="12" type="ORF">KL86PLE_40262</name>
</gene>
<dbReference type="GO" id="GO:0015920">
    <property type="term" value="P:lipopolysaccharide transport"/>
    <property type="evidence" value="ECO:0007669"/>
    <property type="project" value="TreeGrafter"/>
</dbReference>
<evidence type="ECO:0000256" key="6">
    <source>
        <dbReference type="ARBA" id="ARBA00022692"/>
    </source>
</evidence>
<dbReference type="GO" id="GO:0043190">
    <property type="term" value="C:ATP-binding cassette (ABC) transporter complex"/>
    <property type="evidence" value="ECO:0007669"/>
    <property type="project" value="InterPro"/>
</dbReference>
<dbReference type="GO" id="GO:0015774">
    <property type="term" value="P:polysaccharide transport"/>
    <property type="evidence" value="ECO:0007669"/>
    <property type="project" value="UniProtKB-KW"/>
</dbReference>
<evidence type="ECO:0000313" key="12">
    <source>
        <dbReference type="EMBL" id="SCM76457.1"/>
    </source>
</evidence>
<feature type="transmembrane region" description="Helical" evidence="10">
    <location>
        <begin position="146"/>
        <end position="167"/>
    </location>
</feature>
<keyword evidence="5" id="KW-0762">Sugar transport</keyword>
<evidence type="ECO:0000256" key="4">
    <source>
        <dbReference type="ARBA" id="ARBA00022475"/>
    </source>
</evidence>
<protein>
    <submittedName>
        <fullName evidence="12">ABC-2 type transporter</fullName>
    </submittedName>
</protein>
<dbReference type="AlphaFoldDB" id="A0A212LG62"/>
<evidence type="ECO:0000256" key="7">
    <source>
        <dbReference type="ARBA" id="ARBA00022989"/>
    </source>
</evidence>
<keyword evidence="8" id="KW-0625">Polysaccharide transport</keyword>
<evidence type="ECO:0000256" key="5">
    <source>
        <dbReference type="ARBA" id="ARBA00022597"/>
    </source>
</evidence>
<dbReference type="InterPro" id="IPR013525">
    <property type="entry name" value="ABC2_TM"/>
</dbReference>
<evidence type="ECO:0000256" key="3">
    <source>
        <dbReference type="ARBA" id="ARBA00022448"/>
    </source>
</evidence>
<feature type="transmembrane region" description="Helical" evidence="10">
    <location>
        <begin position="62"/>
        <end position="80"/>
    </location>
</feature>
<keyword evidence="3" id="KW-0813">Transport</keyword>
<proteinExistence type="inferred from homology"/>
<evidence type="ECO:0000256" key="8">
    <source>
        <dbReference type="ARBA" id="ARBA00023047"/>
    </source>
</evidence>
<dbReference type="Pfam" id="PF01061">
    <property type="entry name" value="ABC2_membrane"/>
    <property type="match status" value="1"/>
</dbReference>
<comment type="similarity">
    <text evidence="2">Belongs to the ABC-2 integral membrane protein family.</text>
</comment>
<feature type="transmembrane region" description="Helical" evidence="10">
    <location>
        <begin position="36"/>
        <end position="55"/>
    </location>
</feature>
<dbReference type="PANTHER" id="PTHR30413">
    <property type="entry name" value="INNER MEMBRANE TRANSPORT PERMEASE"/>
    <property type="match status" value="1"/>
</dbReference>
<dbReference type="RefSeq" id="WP_288196628.1">
    <property type="nucleotide sequence ID" value="NZ_LT608334.1"/>
</dbReference>
<reference evidence="12" key="1">
    <citation type="submission" date="2016-08" db="EMBL/GenBank/DDBJ databases">
        <authorList>
            <person name="Seilhamer J.J."/>
        </authorList>
    </citation>
    <scope>NUCLEOTIDE SEQUENCE</scope>
    <source>
        <strain evidence="12">86</strain>
    </source>
</reference>
<accession>A0A212LG62</accession>
<evidence type="ECO:0000256" key="2">
    <source>
        <dbReference type="ARBA" id="ARBA00007783"/>
    </source>
</evidence>
<dbReference type="PRINTS" id="PR00164">
    <property type="entry name" value="ABC2TRNSPORT"/>
</dbReference>
<keyword evidence="7 10" id="KW-1133">Transmembrane helix</keyword>
<sequence>MTMTLRELLLLQVRVIGALVLRETRATFGTSQFGYLWAIVMPAAGILVLVLVFSFVGRQAPFGSSFALFFATGVLTLEFFNKLSGTLMNTFDANKALLTYPPIKETDALFARFILISATYMLIMVLFFGGLILAGQAEFPANTGKMMEAFVAIALLGFGFGTLNAVLKSLWESWNYVESILTKPLFFISAVFYIPSHMPPAAVSILKWNPVLHLVEWMRVGYYPNYDSTVLSPSYPLGVGLLLTLVGLGGERLFRRLRV</sequence>
<evidence type="ECO:0000256" key="10">
    <source>
        <dbReference type="SAM" id="Phobius"/>
    </source>
</evidence>
<evidence type="ECO:0000259" key="11">
    <source>
        <dbReference type="Pfam" id="PF01061"/>
    </source>
</evidence>
<keyword evidence="9 10" id="KW-0472">Membrane</keyword>
<evidence type="ECO:0000256" key="1">
    <source>
        <dbReference type="ARBA" id="ARBA00004651"/>
    </source>
</evidence>
<dbReference type="GO" id="GO:0140359">
    <property type="term" value="F:ABC-type transporter activity"/>
    <property type="evidence" value="ECO:0007669"/>
    <property type="project" value="InterPro"/>
</dbReference>
<dbReference type="PANTHER" id="PTHR30413:SF10">
    <property type="entry name" value="CAPSULE POLYSACCHARIDE EXPORT INNER-MEMBRANE PROTEIN CTRC"/>
    <property type="match status" value="1"/>
</dbReference>
<comment type="subcellular location">
    <subcellularLocation>
        <location evidence="1">Cell membrane</location>
        <topology evidence="1">Multi-pass membrane protein</topology>
    </subcellularLocation>
</comment>
<evidence type="ECO:0000256" key="9">
    <source>
        <dbReference type="ARBA" id="ARBA00023136"/>
    </source>
</evidence>
<dbReference type="InterPro" id="IPR000412">
    <property type="entry name" value="ABC_2_transport"/>
</dbReference>
<feature type="domain" description="ABC-2 type transporter transmembrane" evidence="11">
    <location>
        <begin position="16"/>
        <end position="222"/>
    </location>
</feature>
<dbReference type="EMBL" id="FMJD01000008">
    <property type="protein sequence ID" value="SCM76457.1"/>
    <property type="molecule type" value="Genomic_DNA"/>
</dbReference>
<name>A0A212LG62_9HYPH</name>
<feature type="transmembrane region" description="Helical" evidence="10">
    <location>
        <begin position="109"/>
        <end position="134"/>
    </location>
</feature>
<keyword evidence="6 10" id="KW-0812">Transmembrane</keyword>
<organism evidence="12">
    <name type="scientific">uncultured Pleomorphomonas sp</name>
    <dbReference type="NCBI Taxonomy" id="442121"/>
    <lineage>
        <taxon>Bacteria</taxon>
        <taxon>Pseudomonadati</taxon>
        <taxon>Pseudomonadota</taxon>
        <taxon>Alphaproteobacteria</taxon>
        <taxon>Hyphomicrobiales</taxon>
        <taxon>Pleomorphomonadaceae</taxon>
        <taxon>Pleomorphomonas</taxon>
        <taxon>environmental samples</taxon>
    </lineage>
</organism>
<keyword evidence="4" id="KW-1003">Cell membrane</keyword>
<feature type="transmembrane region" description="Helical" evidence="10">
    <location>
        <begin position="235"/>
        <end position="254"/>
    </location>
</feature>